<evidence type="ECO:0000313" key="1">
    <source>
        <dbReference type="EMBL" id="QHU26290.1"/>
    </source>
</evidence>
<protein>
    <submittedName>
        <fullName evidence="1">Uncharacterized protein</fullName>
    </submittedName>
</protein>
<organism evidence="1">
    <name type="scientific">viral metagenome</name>
    <dbReference type="NCBI Taxonomy" id="1070528"/>
    <lineage>
        <taxon>unclassified sequences</taxon>
        <taxon>metagenomes</taxon>
        <taxon>organismal metagenomes</taxon>
    </lineage>
</organism>
<name>A0A6C0L7P1_9ZZZZ</name>
<dbReference type="AlphaFoldDB" id="A0A6C0L7P1"/>
<accession>A0A6C0L7P1</accession>
<sequence length="317" mass="36599">MTSFELVKATDIHHTYRETTLSGQYDMLIISLVHQDIEMIKYIANNLKRFVKGSFVLIVHANGQSINENDLPAWCWLARDTIKTTHPTTSLLHAMTSCIKTALQTIDFINCMYISSGPVFFRDFVVPTEPTVCASSHEDIFFPDKNFTYTMPIPMECLGKCAEYLLEKGGVNYGGWQYNHYTPNGMDTDIDIQEIIKKRPEIRFIKGSHAPGMVFPQEVCKMLLEDVNEYFSKGIIRMYSLEEILPSTYSYWYALQHGLPIKRNVVYLNWLHQYIMTDIKFIENLPTKCPEAYAVTKVPYDLKNPIREHYKGVTTSL</sequence>
<dbReference type="EMBL" id="MN740438">
    <property type="protein sequence ID" value="QHU26290.1"/>
    <property type="molecule type" value="Genomic_DNA"/>
</dbReference>
<reference evidence="1" key="1">
    <citation type="journal article" date="2020" name="Nature">
        <title>Giant virus diversity and host interactions through global metagenomics.</title>
        <authorList>
            <person name="Schulz F."/>
            <person name="Roux S."/>
            <person name="Paez-Espino D."/>
            <person name="Jungbluth S."/>
            <person name="Walsh D.A."/>
            <person name="Denef V.J."/>
            <person name="McMahon K.D."/>
            <person name="Konstantinidis K.T."/>
            <person name="Eloe-Fadrosh E.A."/>
            <person name="Kyrpides N.C."/>
            <person name="Woyke T."/>
        </authorList>
    </citation>
    <scope>NUCLEOTIDE SEQUENCE</scope>
    <source>
        <strain evidence="1">GVMAG-M-3300027759-16</strain>
    </source>
</reference>
<proteinExistence type="predicted"/>